<evidence type="ECO:0000313" key="3">
    <source>
        <dbReference type="Proteomes" id="UP000037178"/>
    </source>
</evidence>
<reference evidence="2 3" key="1">
    <citation type="submission" date="2015-06" db="EMBL/GenBank/DDBJ databases">
        <title>Draft genome sequence of an Alphaproteobacteria species associated to the Mediterranean sponge Oscarella lobularis.</title>
        <authorList>
            <person name="Jourda C."/>
            <person name="Santini S."/>
            <person name="Claverie J.-M."/>
        </authorList>
    </citation>
    <scope>NUCLEOTIDE SEQUENCE [LARGE SCALE GENOMIC DNA]</scope>
    <source>
        <strain evidence="2">IGS</strain>
    </source>
</reference>
<comment type="caution">
    <text evidence="2">The sequence shown here is derived from an EMBL/GenBank/DDBJ whole genome shotgun (WGS) entry which is preliminary data.</text>
</comment>
<dbReference type="CDD" id="cd02199">
    <property type="entry name" value="YjgF_YER057c_UK114_like_1"/>
    <property type="match status" value="1"/>
</dbReference>
<dbReference type="RefSeq" id="WP_049643597.1">
    <property type="nucleotide sequence ID" value="NZ_LFTY01000002.1"/>
</dbReference>
<dbReference type="OrthoDB" id="9806350at2"/>
<keyword evidence="3" id="KW-1185">Reference proteome</keyword>
<dbReference type="Proteomes" id="UP000037178">
    <property type="component" value="Unassembled WGS sequence"/>
</dbReference>
<dbReference type="PANTHER" id="PTHR43760">
    <property type="entry name" value="ENDORIBONUCLEASE-RELATED"/>
    <property type="match status" value="1"/>
</dbReference>
<dbReference type="InterPro" id="IPR013813">
    <property type="entry name" value="Endoribo_LPSP/chorism_mut-like"/>
</dbReference>
<name>A0A0J9GWL0_9RHOB</name>
<dbReference type="STRING" id="1675527.AIOL_002896"/>
<dbReference type="Gene3D" id="3.30.1330.40">
    <property type="entry name" value="RutC-like"/>
    <property type="match status" value="1"/>
</dbReference>
<dbReference type="AlphaFoldDB" id="A0A0J9GWL0"/>
<evidence type="ECO:0000313" key="2">
    <source>
        <dbReference type="EMBL" id="KMW57928.1"/>
    </source>
</evidence>
<protein>
    <submittedName>
        <fullName evidence="2">Putative translation initiation inhibitor, yjgF family</fullName>
    </submittedName>
</protein>
<dbReference type="InterPro" id="IPR035959">
    <property type="entry name" value="RutC-like_sf"/>
</dbReference>
<dbReference type="EMBL" id="LFTY01000002">
    <property type="protein sequence ID" value="KMW57928.1"/>
    <property type="molecule type" value="Genomic_DNA"/>
</dbReference>
<dbReference type="Pfam" id="PF14588">
    <property type="entry name" value="YjgF_endoribonc"/>
    <property type="match status" value="1"/>
</dbReference>
<gene>
    <name evidence="2" type="ORF">AIOL_002896</name>
</gene>
<organism evidence="2 3">
    <name type="scientific">Candidatus Rhodobacter oscarellae</name>
    <dbReference type="NCBI Taxonomy" id="1675527"/>
    <lineage>
        <taxon>Bacteria</taxon>
        <taxon>Pseudomonadati</taxon>
        <taxon>Pseudomonadota</taxon>
        <taxon>Alphaproteobacteria</taxon>
        <taxon>Rhodobacterales</taxon>
        <taxon>Rhodobacter group</taxon>
        <taxon>Rhodobacter</taxon>
    </lineage>
</organism>
<feature type="domain" description="Endoribonuclease L-PSP/chorismate mutase-like" evidence="1">
    <location>
        <begin position="6"/>
        <end position="141"/>
    </location>
</feature>
<accession>A0A0J9GWL0</accession>
<sequence>MNTPEDRIAALGLSLPAPTQLPPGLKLPFSFINIRGSRALISGHPKSAPDGKIAGPYGQVGTDLTTEQAYDEARQIGLSILANLKAEIGELSRVAGWVRAFGMVNSAPGYTEQHLAINGFSDLIIEVFGPEVGAHARSAIGTHGLPMGFAMEIEAEALLQA</sequence>
<dbReference type="PATRIC" id="fig|1675527.3.peg.3032"/>
<evidence type="ECO:0000259" key="1">
    <source>
        <dbReference type="Pfam" id="PF14588"/>
    </source>
</evidence>
<dbReference type="PANTHER" id="PTHR43760:SF1">
    <property type="entry name" value="ENDORIBONUCLEASE L-PSP_CHORISMATE MUTASE-LIKE DOMAIN-CONTAINING PROTEIN"/>
    <property type="match status" value="1"/>
</dbReference>
<dbReference type="SUPFAM" id="SSF55298">
    <property type="entry name" value="YjgF-like"/>
    <property type="match status" value="1"/>
</dbReference>
<proteinExistence type="predicted"/>